<keyword evidence="4" id="KW-1185">Reference proteome</keyword>
<proteinExistence type="predicted"/>
<evidence type="ECO:0008006" key="5">
    <source>
        <dbReference type="Google" id="ProtNLM"/>
    </source>
</evidence>
<evidence type="ECO:0000256" key="2">
    <source>
        <dbReference type="SAM" id="Phobius"/>
    </source>
</evidence>
<name>A0ABV5P2T5_9ACTN</name>
<dbReference type="EMBL" id="JBHMCF010000057">
    <property type="protein sequence ID" value="MFB9476878.1"/>
    <property type="molecule type" value="Genomic_DNA"/>
</dbReference>
<feature type="region of interest" description="Disordered" evidence="1">
    <location>
        <begin position="50"/>
        <end position="135"/>
    </location>
</feature>
<feature type="compositionally biased region" description="Low complexity" evidence="1">
    <location>
        <begin position="78"/>
        <end position="88"/>
    </location>
</feature>
<accession>A0ABV5P2T5</accession>
<feature type="compositionally biased region" description="Low complexity" evidence="1">
    <location>
        <begin position="109"/>
        <end position="121"/>
    </location>
</feature>
<evidence type="ECO:0000256" key="1">
    <source>
        <dbReference type="SAM" id="MobiDB-lite"/>
    </source>
</evidence>
<keyword evidence="2" id="KW-0812">Transmembrane</keyword>
<gene>
    <name evidence="3" type="ORF">ACFFR3_45940</name>
</gene>
<reference evidence="3 4" key="1">
    <citation type="submission" date="2024-09" db="EMBL/GenBank/DDBJ databases">
        <authorList>
            <person name="Sun Q."/>
            <person name="Mori K."/>
        </authorList>
    </citation>
    <scope>NUCLEOTIDE SEQUENCE [LARGE SCALE GENOMIC DNA]</scope>
    <source>
        <strain evidence="3 4">JCM 3324</strain>
    </source>
</reference>
<protein>
    <recommendedName>
        <fullName evidence="5">Lectin-like protein BA14k</fullName>
    </recommendedName>
</protein>
<feature type="transmembrane region" description="Helical" evidence="2">
    <location>
        <begin position="23"/>
        <end position="45"/>
    </location>
</feature>
<organism evidence="3 4">
    <name type="scientific">Nonomuraea salmonea</name>
    <dbReference type="NCBI Taxonomy" id="46181"/>
    <lineage>
        <taxon>Bacteria</taxon>
        <taxon>Bacillati</taxon>
        <taxon>Actinomycetota</taxon>
        <taxon>Actinomycetes</taxon>
        <taxon>Streptosporangiales</taxon>
        <taxon>Streptosporangiaceae</taxon>
        <taxon>Nonomuraea</taxon>
    </lineage>
</organism>
<keyword evidence="2" id="KW-0472">Membrane</keyword>
<sequence length="160" mass="17050">MFDDPPARTLYSSPRPPRRLPRLARTALLCGVVAVAAGAGTWLLLPGRSAPHGRAERPATTATAPAPPSPAATPVPAPAVTVTVTATPKPHARRTAGKTAGKTVKRPTTRAARPTAAARPTRQARPRRGSSAAARRCDELFPPTKQQYVARNWACRRLFR</sequence>
<comment type="caution">
    <text evidence="3">The sequence shown here is derived from an EMBL/GenBank/DDBJ whole genome shotgun (WGS) entry which is preliminary data.</text>
</comment>
<evidence type="ECO:0000313" key="4">
    <source>
        <dbReference type="Proteomes" id="UP001589568"/>
    </source>
</evidence>
<dbReference type="RefSeq" id="WP_345410183.1">
    <property type="nucleotide sequence ID" value="NZ_BAAAXS010000002.1"/>
</dbReference>
<evidence type="ECO:0000313" key="3">
    <source>
        <dbReference type="EMBL" id="MFB9476878.1"/>
    </source>
</evidence>
<dbReference type="Proteomes" id="UP001589568">
    <property type="component" value="Unassembled WGS sequence"/>
</dbReference>
<keyword evidence="2" id="KW-1133">Transmembrane helix</keyword>
<feature type="compositionally biased region" description="Pro residues" evidence="1">
    <location>
        <begin position="65"/>
        <end position="77"/>
    </location>
</feature>